<dbReference type="OrthoDB" id="4286217at2"/>
<dbReference type="RefSeq" id="WP_014143303.1">
    <property type="nucleotide sequence ID" value="NC_016111.1"/>
</dbReference>
<name>F8K147_STREN</name>
<dbReference type="KEGG" id="sct:SCAT_2560"/>
<dbReference type="Proteomes" id="UP000007842">
    <property type="component" value="Chromosome"/>
</dbReference>
<keyword evidence="2" id="KW-1185">Reference proteome</keyword>
<evidence type="ECO:0000313" key="2">
    <source>
        <dbReference type="Proteomes" id="UP000007842"/>
    </source>
</evidence>
<proteinExistence type="predicted"/>
<protein>
    <submittedName>
        <fullName evidence="1">Uncharacterized protein</fullName>
    </submittedName>
</protein>
<dbReference type="STRING" id="1003195.SCATT_25500"/>
<dbReference type="HOGENOM" id="CLU_172312_1_0_11"/>
<organism evidence="1 2">
    <name type="scientific">Streptantibioticus cattleyicolor (strain ATCC 35852 / DSM 46488 / JCM 4925 / NBRC 14057 / NRRL 8057)</name>
    <name type="common">Streptomyces cattleya</name>
    <dbReference type="NCBI Taxonomy" id="1003195"/>
    <lineage>
        <taxon>Bacteria</taxon>
        <taxon>Bacillati</taxon>
        <taxon>Actinomycetota</taxon>
        <taxon>Actinomycetes</taxon>
        <taxon>Kitasatosporales</taxon>
        <taxon>Streptomycetaceae</taxon>
        <taxon>Streptantibioticus</taxon>
    </lineage>
</organism>
<dbReference type="PATRIC" id="fig|1003195.11.peg.4062"/>
<reference evidence="2" key="1">
    <citation type="submission" date="2011-12" db="EMBL/GenBank/DDBJ databases">
        <title>Complete genome sequence of Streptomyces cattleya strain DSM 46488.</title>
        <authorList>
            <person name="Ou H.-Y."/>
            <person name="Li P."/>
            <person name="Zhao C."/>
            <person name="O'Hagan D."/>
            <person name="Deng Z."/>
        </authorList>
    </citation>
    <scope>NUCLEOTIDE SEQUENCE [LARGE SCALE GENOMIC DNA]</scope>
    <source>
        <strain evidence="2">ATCC 35852 / DSM 46488 / JCM 4925 / NBRC 14057 / NRRL 8057</strain>
    </source>
</reference>
<accession>G8WWN4</accession>
<dbReference type="AlphaFoldDB" id="F8K147"/>
<dbReference type="KEGG" id="scy:SCATT_25500"/>
<sequence length="98" mass="10741">MSDLKVTSSVLSDLRRTFTTITSRLDTARRQLSGVEGHAAGESDLIDALHEFADDWKYGITQIGKHTDSTVQMIDQIGKTFDQVDVELANSLNKSGGK</sequence>
<dbReference type="EMBL" id="CP003219">
    <property type="protein sequence ID" value="AEW94921.1"/>
    <property type="molecule type" value="Genomic_DNA"/>
</dbReference>
<dbReference type="eggNOG" id="ENOG5030B91">
    <property type="taxonomic scope" value="Bacteria"/>
</dbReference>
<gene>
    <name evidence="1" type="ordered locus">SCATT_25500</name>
</gene>
<evidence type="ECO:0000313" key="1">
    <source>
        <dbReference type="EMBL" id="AEW94921.1"/>
    </source>
</evidence>
<accession>F8K147</accession>